<feature type="region of interest" description="Disordered" evidence="1">
    <location>
        <begin position="84"/>
        <end position="103"/>
    </location>
</feature>
<comment type="caution">
    <text evidence="2">The sequence shown here is derived from an EMBL/GenBank/DDBJ whole genome shotgun (WGS) entry which is preliminary data.</text>
</comment>
<dbReference type="EMBL" id="BAABKC010000002">
    <property type="protein sequence ID" value="GAA5041406.1"/>
    <property type="molecule type" value="Genomic_DNA"/>
</dbReference>
<accession>A0ABP9JT05</accession>
<sequence length="103" mass="11633">MSDSASDDNTQERPRLWQVTIAMVATAAQHEELMDRLTDLLCPDPEHEGPCPIPWAMHSTNEDSLPRRKREALLTEIRETNWNPVNEEDFGGSGADSGRRPAY</sequence>
<gene>
    <name evidence="2" type="ORF">GCM10023336_01500</name>
</gene>
<dbReference type="Proteomes" id="UP001500124">
    <property type="component" value="Unassembled WGS sequence"/>
</dbReference>
<evidence type="ECO:0000256" key="1">
    <source>
        <dbReference type="SAM" id="MobiDB-lite"/>
    </source>
</evidence>
<dbReference type="RefSeq" id="WP_345666544.1">
    <property type="nucleotide sequence ID" value="NZ_BAABKC010000002.1"/>
</dbReference>
<name>A0ABP9JT05_9ACTN</name>
<evidence type="ECO:0000313" key="2">
    <source>
        <dbReference type="EMBL" id="GAA5041406.1"/>
    </source>
</evidence>
<proteinExistence type="predicted"/>
<evidence type="ECO:0000313" key="3">
    <source>
        <dbReference type="Proteomes" id="UP001500124"/>
    </source>
</evidence>
<keyword evidence="3" id="KW-1185">Reference proteome</keyword>
<protein>
    <submittedName>
        <fullName evidence="2">Uncharacterized protein</fullName>
    </submittedName>
</protein>
<organism evidence="2 3">
    <name type="scientific">Streptomyces similanensis</name>
    <dbReference type="NCBI Taxonomy" id="1274988"/>
    <lineage>
        <taxon>Bacteria</taxon>
        <taxon>Bacillati</taxon>
        <taxon>Actinomycetota</taxon>
        <taxon>Actinomycetes</taxon>
        <taxon>Kitasatosporales</taxon>
        <taxon>Streptomycetaceae</taxon>
        <taxon>Streptomyces</taxon>
    </lineage>
</organism>
<reference evidence="3" key="1">
    <citation type="journal article" date="2019" name="Int. J. Syst. Evol. Microbiol.">
        <title>The Global Catalogue of Microorganisms (GCM) 10K type strain sequencing project: providing services to taxonomists for standard genome sequencing and annotation.</title>
        <authorList>
            <consortium name="The Broad Institute Genomics Platform"/>
            <consortium name="The Broad Institute Genome Sequencing Center for Infectious Disease"/>
            <person name="Wu L."/>
            <person name="Ma J."/>
        </authorList>
    </citation>
    <scope>NUCLEOTIDE SEQUENCE [LARGE SCALE GENOMIC DNA]</scope>
    <source>
        <strain evidence="3">JCM 18410</strain>
    </source>
</reference>